<dbReference type="PROSITE" id="PS50011">
    <property type="entry name" value="PROTEIN_KINASE_DOM"/>
    <property type="match status" value="1"/>
</dbReference>
<name>A0A6A4GVZ2_9AGAR</name>
<organism evidence="2 3">
    <name type="scientific">Gymnopus androsaceus JB14</name>
    <dbReference type="NCBI Taxonomy" id="1447944"/>
    <lineage>
        <taxon>Eukaryota</taxon>
        <taxon>Fungi</taxon>
        <taxon>Dikarya</taxon>
        <taxon>Basidiomycota</taxon>
        <taxon>Agaricomycotina</taxon>
        <taxon>Agaricomycetes</taxon>
        <taxon>Agaricomycetidae</taxon>
        <taxon>Agaricales</taxon>
        <taxon>Marasmiineae</taxon>
        <taxon>Omphalotaceae</taxon>
        <taxon>Gymnopus</taxon>
    </lineage>
</organism>
<dbReference type="AlphaFoldDB" id="A0A6A4GVZ2"/>
<feature type="non-terminal residue" evidence="2">
    <location>
        <position position="1"/>
    </location>
</feature>
<dbReference type="InterPro" id="IPR011009">
    <property type="entry name" value="Kinase-like_dom_sf"/>
</dbReference>
<reference evidence="2" key="1">
    <citation type="journal article" date="2019" name="Environ. Microbiol.">
        <title>Fungal ecological strategies reflected in gene transcription - a case study of two litter decomposers.</title>
        <authorList>
            <person name="Barbi F."/>
            <person name="Kohler A."/>
            <person name="Barry K."/>
            <person name="Baskaran P."/>
            <person name="Daum C."/>
            <person name="Fauchery L."/>
            <person name="Ihrmark K."/>
            <person name="Kuo A."/>
            <person name="LaButti K."/>
            <person name="Lipzen A."/>
            <person name="Morin E."/>
            <person name="Grigoriev I.V."/>
            <person name="Henrissat B."/>
            <person name="Lindahl B."/>
            <person name="Martin F."/>
        </authorList>
    </citation>
    <scope>NUCLEOTIDE SEQUENCE</scope>
    <source>
        <strain evidence="2">JB14</strain>
    </source>
</reference>
<dbReference type="EMBL" id="ML769673">
    <property type="protein sequence ID" value="KAE9390009.1"/>
    <property type="molecule type" value="Genomic_DNA"/>
</dbReference>
<dbReference type="InterPro" id="IPR051681">
    <property type="entry name" value="Ser/Thr_Kinases-Pseudokinases"/>
</dbReference>
<dbReference type="GO" id="GO:0004674">
    <property type="term" value="F:protein serine/threonine kinase activity"/>
    <property type="evidence" value="ECO:0007669"/>
    <property type="project" value="TreeGrafter"/>
</dbReference>
<keyword evidence="3" id="KW-1185">Reference proteome</keyword>
<sequence>LKCTRHIVRKYEMLPSSIYLRDLVKEGNDPLWGGGYADIYKGQTANGNSACLKVLRVFTTQESTKRLFKEFSKEVLVWSQLDHPNVLPFLGINIDLFPGRFCLVSPWCSNGSIMNYLSMHPEADKMEIVSDILRGLRYLHTRHPLVVHGDLKGVRTNFLPITFSSN</sequence>
<evidence type="ECO:0000313" key="3">
    <source>
        <dbReference type="Proteomes" id="UP000799118"/>
    </source>
</evidence>
<dbReference type="GO" id="GO:0005524">
    <property type="term" value="F:ATP binding"/>
    <property type="evidence" value="ECO:0007669"/>
    <property type="project" value="InterPro"/>
</dbReference>
<proteinExistence type="predicted"/>
<dbReference type="SUPFAM" id="SSF56112">
    <property type="entry name" value="Protein kinase-like (PK-like)"/>
    <property type="match status" value="1"/>
</dbReference>
<gene>
    <name evidence="2" type="ORF">BT96DRAFT_834069</name>
</gene>
<keyword evidence="2" id="KW-0418">Kinase</keyword>
<dbReference type="OrthoDB" id="3236663at2759"/>
<evidence type="ECO:0000259" key="1">
    <source>
        <dbReference type="PROSITE" id="PS50011"/>
    </source>
</evidence>
<accession>A0A6A4GVZ2</accession>
<dbReference type="Gene3D" id="1.10.510.10">
    <property type="entry name" value="Transferase(Phosphotransferase) domain 1"/>
    <property type="match status" value="1"/>
</dbReference>
<evidence type="ECO:0000313" key="2">
    <source>
        <dbReference type="EMBL" id="KAE9390009.1"/>
    </source>
</evidence>
<dbReference type="Proteomes" id="UP000799118">
    <property type="component" value="Unassembled WGS sequence"/>
</dbReference>
<dbReference type="InterPro" id="IPR000719">
    <property type="entry name" value="Prot_kinase_dom"/>
</dbReference>
<dbReference type="PANTHER" id="PTHR44329">
    <property type="entry name" value="SERINE/THREONINE-PROTEIN KINASE TNNI3K-RELATED"/>
    <property type="match status" value="1"/>
</dbReference>
<feature type="domain" description="Protein kinase" evidence="1">
    <location>
        <begin position="25"/>
        <end position="166"/>
    </location>
</feature>
<protein>
    <submittedName>
        <fullName evidence="2">Kinase-like protein</fullName>
    </submittedName>
</protein>
<dbReference type="Pfam" id="PF00069">
    <property type="entry name" value="Pkinase"/>
    <property type="match status" value="1"/>
</dbReference>
<keyword evidence="2" id="KW-0808">Transferase</keyword>